<evidence type="ECO:0000256" key="1">
    <source>
        <dbReference type="ARBA" id="ARBA00022679"/>
    </source>
</evidence>
<dbReference type="InterPro" id="IPR050832">
    <property type="entry name" value="Bact_Acetyltransf"/>
</dbReference>
<keyword evidence="1 4" id="KW-0808">Transferase</keyword>
<evidence type="ECO:0000313" key="5">
    <source>
        <dbReference type="Proteomes" id="UP000284547"/>
    </source>
</evidence>
<dbReference type="Proteomes" id="UP000284547">
    <property type="component" value="Unassembled WGS sequence"/>
</dbReference>
<evidence type="ECO:0000259" key="3">
    <source>
        <dbReference type="PROSITE" id="PS51186"/>
    </source>
</evidence>
<protein>
    <submittedName>
        <fullName evidence="4">GNAT family N-acetyltransferase</fullName>
    </submittedName>
</protein>
<dbReference type="EMBL" id="QWEY01000001">
    <property type="protein sequence ID" value="RGP38760.1"/>
    <property type="molecule type" value="Genomic_DNA"/>
</dbReference>
<dbReference type="OrthoDB" id="5997585at2"/>
<evidence type="ECO:0000256" key="2">
    <source>
        <dbReference type="ARBA" id="ARBA00023315"/>
    </source>
</evidence>
<dbReference type="InterPro" id="IPR000182">
    <property type="entry name" value="GNAT_dom"/>
</dbReference>
<dbReference type="InterPro" id="IPR016181">
    <property type="entry name" value="Acyl_CoA_acyltransferase"/>
</dbReference>
<evidence type="ECO:0000313" key="4">
    <source>
        <dbReference type="EMBL" id="RGP38760.1"/>
    </source>
</evidence>
<keyword evidence="2" id="KW-0012">Acyltransferase</keyword>
<comment type="caution">
    <text evidence="4">The sequence shown here is derived from an EMBL/GenBank/DDBJ whole genome shotgun (WGS) entry which is preliminary data.</text>
</comment>
<dbReference type="CDD" id="cd04301">
    <property type="entry name" value="NAT_SF"/>
    <property type="match status" value="1"/>
</dbReference>
<dbReference type="PANTHER" id="PTHR43877">
    <property type="entry name" value="AMINOALKYLPHOSPHONATE N-ACETYLTRANSFERASE-RELATED-RELATED"/>
    <property type="match status" value="1"/>
</dbReference>
<name>A0A411Z6P3_9RHOB</name>
<dbReference type="AlphaFoldDB" id="A0A411Z6P3"/>
<dbReference type="PROSITE" id="PS51186">
    <property type="entry name" value="GNAT"/>
    <property type="match status" value="1"/>
</dbReference>
<reference evidence="4 5" key="1">
    <citation type="submission" date="2018-08" db="EMBL/GenBank/DDBJ databases">
        <title>Flavobacterium tibetense sp. nov., isolated from a wetland YonghuCo on Tibetan Plateau.</title>
        <authorList>
            <person name="Phurbu D."/>
            <person name="Lu H."/>
            <person name="Xing P."/>
        </authorList>
    </citation>
    <scope>NUCLEOTIDE SEQUENCE [LARGE SCALE GENOMIC DNA]</scope>
    <source>
        <strain evidence="4 5">DJC</strain>
    </source>
</reference>
<proteinExistence type="predicted"/>
<feature type="domain" description="N-acetyltransferase" evidence="3">
    <location>
        <begin position="1"/>
        <end position="156"/>
    </location>
</feature>
<keyword evidence="5" id="KW-1185">Reference proteome</keyword>
<accession>A0A411Z6P3</accession>
<dbReference type="SUPFAM" id="SSF55729">
    <property type="entry name" value="Acyl-CoA N-acyltransferases (Nat)"/>
    <property type="match status" value="1"/>
</dbReference>
<gene>
    <name evidence="4" type="ORF">D1012_01140</name>
</gene>
<dbReference type="Pfam" id="PF00583">
    <property type="entry name" value="Acetyltransf_1"/>
    <property type="match status" value="1"/>
</dbReference>
<sequence length="156" mass="16811">MIVRPALPQDAKAMADLLNQIIAIGGTTAHQTPKTPETVRHDYIDGPDSITCVVAEEAGQILGWQSIGWHHGDAHIGSFVDPHTQAKGIGSQLFAETLKLSRAAGLTEIFATIRADNVPGLAYYARQGFTDISAEPDYALNTGEVVGRVHRKLTLR</sequence>
<dbReference type="RefSeq" id="WP_118149503.1">
    <property type="nucleotide sequence ID" value="NZ_QWEY01000001.1"/>
</dbReference>
<dbReference type="GO" id="GO:0016747">
    <property type="term" value="F:acyltransferase activity, transferring groups other than amino-acyl groups"/>
    <property type="evidence" value="ECO:0007669"/>
    <property type="project" value="InterPro"/>
</dbReference>
<dbReference type="Gene3D" id="3.40.630.30">
    <property type="match status" value="1"/>
</dbReference>
<organism evidence="4 5">
    <name type="scientific">Pseudotabrizicola alkalilacus</name>
    <dbReference type="NCBI Taxonomy" id="2305252"/>
    <lineage>
        <taxon>Bacteria</taxon>
        <taxon>Pseudomonadati</taxon>
        <taxon>Pseudomonadota</taxon>
        <taxon>Alphaproteobacteria</taxon>
        <taxon>Rhodobacterales</taxon>
        <taxon>Paracoccaceae</taxon>
        <taxon>Pseudotabrizicola</taxon>
    </lineage>
</organism>